<keyword evidence="3 5" id="KW-0663">Pyridoxal phosphate</keyword>
<dbReference type="AlphaFoldDB" id="A0A0D8FYM5"/>
<keyword evidence="6" id="KW-0808">Transferase</keyword>
<dbReference type="GO" id="GO:0005829">
    <property type="term" value="C:cytosol"/>
    <property type="evidence" value="ECO:0007669"/>
    <property type="project" value="TreeGrafter"/>
</dbReference>
<dbReference type="PATRIC" id="fig|1121877.4.peg.211"/>
<name>A0A0D8FYM5_9ACTN</name>
<evidence type="ECO:0000256" key="1">
    <source>
        <dbReference type="ARBA" id="ARBA00001933"/>
    </source>
</evidence>
<evidence type="ECO:0000256" key="4">
    <source>
        <dbReference type="RuleBase" id="RU004106"/>
    </source>
</evidence>
<dbReference type="RefSeq" id="WP_035391164.1">
    <property type="nucleotide sequence ID" value="NZ_JQKF01000039.1"/>
</dbReference>
<dbReference type="InterPro" id="IPR043132">
    <property type="entry name" value="BCAT-like_C"/>
</dbReference>
<dbReference type="EC" id="2.6.1.42" evidence="6"/>
<reference evidence="6 7" key="1">
    <citation type="submission" date="2015-01" db="EMBL/GenBank/DDBJ databases">
        <title>Draft genome of the acidophilic iron oxidizer Ferrimicrobium acidiphilum strain T23.</title>
        <authorList>
            <person name="Poehlein A."/>
            <person name="Eisen S."/>
            <person name="Schloemann M."/>
            <person name="Johnson B.D."/>
            <person name="Daniel R."/>
            <person name="Muehling M."/>
        </authorList>
    </citation>
    <scope>NUCLEOTIDE SEQUENCE [LARGE SCALE GENOMIC DNA]</scope>
    <source>
        <strain evidence="6 7">T23</strain>
    </source>
</reference>
<comment type="cofactor">
    <cofactor evidence="1 5">
        <name>pyridoxal 5'-phosphate</name>
        <dbReference type="ChEBI" id="CHEBI:597326"/>
    </cofactor>
</comment>
<protein>
    <submittedName>
        <fullName evidence="6">Branched-chain-amino-acid aminotransferase</fullName>
        <ecNumber evidence="6">2.6.1.42</ecNumber>
    </submittedName>
</protein>
<dbReference type="InterPro" id="IPR018300">
    <property type="entry name" value="Aminotrans_IV_CS"/>
</dbReference>
<dbReference type="PANTHER" id="PTHR42743:SF11">
    <property type="entry name" value="AMINODEOXYCHORISMATE LYASE"/>
    <property type="match status" value="1"/>
</dbReference>
<keyword evidence="7" id="KW-1185">Reference proteome</keyword>
<dbReference type="eggNOG" id="COG0115">
    <property type="taxonomic scope" value="Bacteria"/>
</dbReference>
<organism evidence="6 7">
    <name type="scientific">Ferrimicrobium acidiphilum DSM 19497</name>
    <dbReference type="NCBI Taxonomy" id="1121877"/>
    <lineage>
        <taxon>Bacteria</taxon>
        <taxon>Bacillati</taxon>
        <taxon>Actinomycetota</taxon>
        <taxon>Acidimicrobiia</taxon>
        <taxon>Acidimicrobiales</taxon>
        <taxon>Acidimicrobiaceae</taxon>
        <taxon>Ferrimicrobium</taxon>
    </lineage>
</organism>
<dbReference type="PROSITE" id="PS00770">
    <property type="entry name" value="AA_TRANSFER_CLASS_4"/>
    <property type="match status" value="1"/>
</dbReference>
<dbReference type="InterPro" id="IPR036038">
    <property type="entry name" value="Aminotransferase-like"/>
</dbReference>
<dbReference type="Pfam" id="PF01063">
    <property type="entry name" value="Aminotran_4"/>
    <property type="match status" value="1"/>
</dbReference>
<dbReference type="InterPro" id="IPR043131">
    <property type="entry name" value="BCAT-like_N"/>
</dbReference>
<evidence type="ECO:0000256" key="5">
    <source>
        <dbReference type="RuleBase" id="RU004516"/>
    </source>
</evidence>
<evidence type="ECO:0000256" key="2">
    <source>
        <dbReference type="ARBA" id="ARBA00009320"/>
    </source>
</evidence>
<dbReference type="FunFam" id="3.20.10.10:FF:000002">
    <property type="entry name" value="D-alanine aminotransferase"/>
    <property type="match status" value="1"/>
</dbReference>
<proteinExistence type="inferred from homology"/>
<accession>A0A0D8FYM5</accession>
<dbReference type="SUPFAM" id="SSF56752">
    <property type="entry name" value="D-aminoacid aminotransferase-like PLP-dependent enzymes"/>
    <property type="match status" value="1"/>
</dbReference>
<dbReference type="OrthoDB" id="3199344at2"/>
<dbReference type="GO" id="GO:0008652">
    <property type="term" value="P:amino acid biosynthetic process"/>
    <property type="evidence" value="ECO:0007669"/>
    <property type="project" value="UniProtKB-ARBA"/>
</dbReference>
<dbReference type="Proteomes" id="UP000032336">
    <property type="component" value="Unassembled WGS sequence"/>
</dbReference>
<keyword evidence="6" id="KW-0032">Aminotransferase</keyword>
<dbReference type="PANTHER" id="PTHR42743">
    <property type="entry name" value="AMINO-ACID AMINOTRANSFERASE"/>
    <property type="match status" value="1"/>
</dbReference>
<dbReference type="Gene3D" id="3.20.10.10">
    <property type="entry name" value="D-amino Acid Aminotransferase, subunit A, domain 2"/>
    <property type="match status" value="1"/>
</dbReference>
<dbReference type="InterPro" id="IPR050571">
    <property type="entry name" value="Class-IV_PLP-Dep_Aminotrnsfr"/>
</dbReference>
<dbReference type="Gene3D" id="3.30.470.10">
    <property type="match status" value="1"/>
</dbReference>
<evidence type="ECO:0000313" key="6">
    <source>
        <dbReference type="EMBL" id="KJE78204.1"/>
    </source>
</evidence>
<dbReference type="STRING" id="1121877.FEAC_01960"/>
<gene>
    <name evidence="6" type="primary">ilvE1</name>
    <name evidence="6" type="ORF">FEAC_01960</name>
</gene>
<evidence type="ECO:0000256" key="3">
    <source>
        <dbReference type="ARBA" id="ARBA00022898"/>
    </source>
</evidence>
<dbReference type="GO" id="GO:0046394">
    <property type="term" value="P:carboxylic acid biosynthetic process"/>
    <property type="evidence" value="ECO:0007669"/>
    <property type="project" value="UniProtKB-ARBA"/>
</dbReference>
<dbReference type="CDD" id="cd00449">
    <property type="entry name" value="PLPDE_IV"/>
    <property type="match status" value="1"/>
</dbReference>
<dbReference type="GeneID" id="78371548"/>
<comment type="similarity">
    <text evidence="2 4">Belongs to the class-IV pyridoxal-phosphate-dependent aminotransferase family.</text>
</comment>
<dbReference type="GO" id="GO:0004084">
    <property type="term" value="F:branched-chain-amino-acid transaminase activity"/>
    <property type="evidence" value="ECO:0007669"/>
    <property type="project" value="UniProtKB-EC"/>
</dbReference>
<dbReference type="EMBL" id="JXUW01000001">
    <property type="protein sequence ID" value="KJE78204.1"/>
    <property type="molecule type" value="Genomic_DNA"/>
</dbReference>
<evidence type="ECO:0000313" key="7">
    <source>
        <dbReference type="Proteomes" id="UP000032336"/>
    </source>
</evidence>
<sequence>MTMVWIDGYLQEADNTGVPVFDHGLVCGDGAFETLVVVEGVAFAVRRHLDRLCRTARGMGLPEPDVEALRKGIGELIVRNRVDTAKIRITYTAGNSGLGSGRSRVVEPRAIIATEEIALEPATTALALAPWPRNERGVLAGLKTTSYAENVIALAWAIEQGADEVLFANTVGNLCEGSGSNIFLVRDGIIVTPPLSAGCLAGVTRDLVLEGVGATEEDVSSASLFDSSVSEVFVTSTLRMVQGVSRIDQRTFDNSPGPVTMKVQQYFAQLMRERADP</sequence>
<comment type="caution">
    <text evidence="6">The sequence shown here is derived from an EMBL/GenBank/DDBJ whole genome shotgun (WGS) entry which is preliminary data.</text>
</comment>
<dbReference type="InterPro" id="IPR001544">
    <property type="entry name" value="Aminotrans_IV"/>
</dbReference>